<organism evidence="3 4">
    <name type="scientific">Rhodamnia argentea</name>
    <dbReference type="NCBI Taxonomy" id="178133"/>
    <lineage>
        <taxon>Eukaryota</taxon>
        <taxon>Viridiplantae</taxon>
        <taxon>Streptophyta</taxon>
        <taxon>Embryophyta</taxon>
        <taxon>Tracheophyta</taxon>
        <taxon>Spermatophyta</taxon>
        <taxon>Magnoliopsida</taxon>
        <taxon>eudicotyledons</taxon>
        <taxon>Gunneridae</taxon>
        <taxon>Pentapetalae</taxon>
        <taxon>rosids</taxon>
        <taxon>malvids</taxon>
        <taxon>Myrtales</taxon>
        <taxon>Myrtaceae</taxon>
        <taxon>Myrtoideae</taxon>
        <taxon>Myrteae</taxon>
        <taxon>Australasian group</taxon>
        <taxon>Rhodamnia</taxon>
    </lineage>
</organism>
<evidence type="ECO:0000259" key="2">
    <source>
        <dbReference type="SMART" id="SM00666"/>
    </source>
</evidence>
<dbReference type="Proteomes" id="UP000827889">
    <property type="component" value="Chromosome 5"/>
</dbReference>
<dbReference type="AlphaFoldDB" id="A0A8B8Q8G1"/>
<dbReference type="PANTHER" id="PTHR31066">
    <property type="entry name" value="OS05G0427100 PROTEIN-RELATED"/>
    <property type="match status" value="1"/>
</dbReference>
<dbReference type="InterPro" id="IPR053198">
    <property type="entry name" value="Gynoecium_Dev_Regulator"/>
</dbReference>
<feature type="compositionally biased region" description="Low complexity" evidence="1">
    <location>
        <begin position="199"/>
        <end position="211"/>
    </location>
</feature>
<dbReference type="GeneID" id="115749910"/>
<feature type="compositionally biased region" description="Low complexity" evidence="1">
    <location>
        <begin position="322"/>
        <end position="354"/>
    </location>
</feature>
<feature type="region of interest" description="Disordered" evidence="1">
    <location>
        <begin position="492"/>
        <end position="513"/>
    </location>
</feature>
<feature type="domain" description="PB1" evidence="2">
    <location>
        <begin position="12"/>
        <end position="104"/>
    </location>
</feature>
<evidence type="ECO:0000256" key="1">
    <source>
        <dbReference type="SAM" id="MobiDB-lite"/>
    </source>
</evidence>
<dbReference type="SUPFAM" id="SSF54277">
    <property type="entry name" value="CAD &amp; PB1 domains"/>
    <property type="match status" value="1"/>
</dbReference>
<feature type="compositionally biased region" description="Polar residues" evidence="1">
    <location>
        <begin position="620"/>
        <end position="637"/>
    </location>
</feature>
<feature type="region of interest" description="Disordered" evidence="1">
    <location>
        <begin position="615"/>
        <end position="637"/>
    </location>
</feature>
<dbReference type="Pfam" id="PF00564">
    <property type="entry name" value="PB1"/>
    <property type="match status" value="1"/>
</dbReference>
<evidence type="ECO:0000313" key="3">
    <source>
        <dbReference type="Proteomes" id="UP000827889"/>
    </source>
</evidence>
<dbReference type="SMART" id="SM00666">
    <property type="entry name" value="PB1"/>
    <property type="match status" value="1"/>
</dbReference>
<keyword evidence="3" id="KW-1185">Reference proteome</keyword>
<evidence type="ECO:0000313" key="4">
    <source>
        <dbReference type="RefSeq" id="XP_030542803.1"/>
    </source>
</evidence>
<feature type="region of interest" description="Disordered" evidence="1">
    <location>
        <begin position="322"/>
        <end position="363"/>
    </location>
</feature>
<dbReference type="KEGG" id="rarg:115749910"/>
<dbReference type="Gene3D" id="3.10.20.90">
    <property type="entry name" value="Phosphatidylinositol 3-kinase Catalytic Subunit, Chain A, domain 1"/>
    <property type="match status" value="1"/>
</dbReference>
<reference evidence="4" key="1">
    <citation type="submission" date="2025-08" db="UniProtKB">
        <authorList>
            <consortium name="RefSeq"/>
        </authorList>
    </citation>
    <scope>IDENTIFICATION</scope>
    <source>
        <tissue evidence="4">Leaf</tissue>
    </source>
</reference>
<dbReference type="CDD" id="cd06410">
    <property type="entry name" value="PB1_UP2"/>
    <property type="match status" value="1"/>
</dbReference>
<accession>A0A8B8Q8G1</accession>
<name>A0A8B8Q8G1_9MYRT</name>
<dbReference type="InterPro" id="IPR000270">
    <property type="entry name" value="PB1_dom"/>
</dbReference>
<proteinExistence type="predicted"/>
<protein>
    <submittedName>
        <fullName evidence="4">Uncharacterized protein LOC115749910</fullName>
    </submittedName>
</protein>
<dbReference type="RefSeq" id="XP_030542803.1">
    <property type="nucleotide sequence ID" value="XM_030686943.2"/>
</dbReference>
<feature type="region of interest" description="Disordered" evidence="1">
    <location>
        <begin position="163"/>
        <end position="211"/>
    </location>
</feature>
<dbReference type="PANTHER" id="PTHR31066:SF27">
    <property type="entry name" value="EXPRESSED PROTEIN"/>
    <property type="match status" value="1"/>
</dbReference>
<gene>
    <name evidence="4" type="primary">LOC115749910</name>
</gene>
<dbReference type="OrthoDB" id="774308at2759"/>
<sequence length="637" mass="68565">MCSYGGHIVPRPHDKSLCYIGGDSRIVVLDRNAATLSSLSAHLSKTVLNNRPFTLKYQLPSEDLDSLITVSTDEDLENMIEEYDRTMLNSSSASKPSRLRLFLFPSKPDSSQSIGPILESSTKSDDWFLNALNNAGVLNRGFSDSAPVNCLLNLDDDVGINNVETSSRDADGSSSLGNEKSVKQAQDVHSVPDSPMLETTSSFGSTSSSPSIANLPSIRVQVEENVIGGGGVGGGIRVMQDQKLGIEEQFAQMVMGTGIVQKPDDGFVMISSPPTVPAAAALTGVPVGSAAVAPPGDYSNRVFSDDERSDHGVPLGFRKLPLAQQQPQPPQSQQKPSGVLDLPSPDSVSSDGSLTNPLARPKPVIFQDQAVQMSLGINRGPTNAIDPNINMSEQSTGVQLQQHIQDARYVLQPQIDQRQPQPQPHQHPQQQFMQAGPHYIQHPPQGSMPVAAYYTVYPSQQHQVQHHQLDQHYPVYYMPVSQPQAYNLSAQQTNPNEAATANPSNRPQATQNSAVIPQSAAYSNPIRNPPGVKTDLTSGVYRMASASASPLVQVPAGQHQQPYVGYSQVHPSQSVAPSSGAPATYGYEYANPATGQIYYTQHIAPSQYQTMTTALPEASGQLSGESIKQQMRTSQPL</sequence>